<dbReference type="EMBL" id="CAESAJ010000116">
    <property type="protein sequence ID" value="CAB4341380.1"/>
    <property type="molecule type" value="Genomic_DNA"/>
</dbReference>
<reference evidence="1" key="1">
    <citation type="submission" date="2020-05" db="EMBL/GenBank/DDBJ databases">
        <authorList>
            <person name="Chiriac C."/>
            <person name="Salcher M."/>
            <person name="Ghai R."/>
            <person name="Kavagutti S V."/>
        </authorList>
    </citation>
    <scope>NUCLEOTIDE SEQUENCE</scope>
</reference>
<name>A0A6J5ZLE8_9ZZZZ</name>
<sequence>MKYALPSSRIDTESLGSCAIRFSNEATLIRSSAVWLGLGAAFGLPIDASAPSLCELVALPATYASEIRISTTPMPSCVRCLEFRLTVLVRGWLVVRDRKTLCRAYSAPPSAINMPPIHNQITAGLSYTDSNAYSWPGLASISSTTT</sequence>
<evidence type="ECO:0000313" key="1">
    <source>
        <dbReference type="EMBL" id="CAB4341380.1"/>
    </source>
</evidence>
<organism evidence="1">
    <name type="scientific">freshwater metagenome</name>
    <dbReference type="NCBI Taxonomy" id="449393"/>
    <lineage>
        <taxon>unclassified sequences</taxon>
        <taxon>metagenomes</taxon>
        <taxon>ecological metagenomes</taxon>
    </lineage>
</organism>
<proteinExistence type="predicted"/>
<gene>
    <name evidence="1" type="ORF">UFOPK3770_00985</name>
</gene>
<protein>
    <submittedName>
        <fullName evidence="1">Unannotated protein</fullName>
    </submittedName>
</protein>
<dbReference type="AlphaFoldDB" id="A0A6J5ZLE8"/>
<accession>A0A6J5ZLE8</accession>